<name>A0A852T7F5_9BACI</name>
<dbReference type="SUPFAM" id="SSF52833">
    <property type="entry name" value="Thioredoxin-like"/>
    <property type="match status" value="1"/>
</dbReference>
<dbReference type="CDD" id="cd03036">
    <property type="entry name" value="ArsC_like"/>
    <property type="match status" value="1"/>
</dbReference>
<organism evidence="2 3">
    <name type="scientific">Neobacillus niacini</name>
    <dbReference type="NCBI Taxonomy" id="86668"/>
    <lineage>
        <taxon>Bacteria</taxon>
        <taxon>Bacillati</taxon>
        <taxon>Bacillota</taxon>
        <taxon>Bacilli</taxon>
        <taxon>Bacillales</taxon>
        <taxon>Bacillaceae</taxon>
        <taxon>Neobacillus</taxon>
    </lineage>
</organism>
<dbReference type="Pfam" id="PF03960">
    <property type="entry name" value="ArsC"/>
    <property type="match status" value="1"/>
</dbReference>
<dbReference type="Proteomes" id="UP000548423">
    <property type="component" value="Unassembled WGS sequence"/>
</dbReference>
<accession>A0A852T7F5</accession>
<evidence type="ECO:0000313" key="3">
    <source>
        <dbReference type="Proteomes" id="UP000548423"/>
    </source>
</evidence>
<comment type="caution">
    <text evidence="2">The sequence shown here is derived from an EMBL/GenBank/DDBJ whole genome shotgun (WGS) entry which is preliminary data.</text>
</comment>
<dbReference type="InterPro" id="IPR036249">
    <property type="entry name" value="Thioredoxin-like_sf"/>
</dbReference>
<dbReference type="GO" id="GO:0008794">
    <property type="term" value="F:arsenate reductase (glutaredoxin) activity"/>
    <property type="evidence" value="ECO:0007669"/>
    <property type="project" value="UniProtKB-EC"/>
</dbReference>
<comment type="similarity">
    <text evidence="1">Belongs to the ArsC family.</text>
</comment>
<reference evidence="3" key="1">
    <citation type="submission" date="2020-07" db="EMBL/GenBank/DDBJ databases">
        <authorList>
            <person name="Partida-Martinez L."/>
            <person name="Huntemann M."/>
            <person name="Clum A."/>
            <person name="Wang J."/>
            <person name="Palaniappan K."/>
            <person name="Ritter S."/>
            <person name="Chen I.-M."/>
            <person name="Stamatis D."/>
            <person name="Reddy T."/>
            <person name="O'Malley R."/>
            <person name="Daum C."/>
            <person name="Shapiro N."/>
            <person name="Ivanova N."/>
            <person name="Kyrpides N."/>
            <person name="Woyke T."/>
        </authorList>
    </citation>
    <scope>NUCLEOTIDE SEQUENCE [LARGE SCALE GENOMIC DNA]</scope>
    <source>
        <strain evidence="3">AT2.8</strain>
    </source>
</reference>
<proteinExistence type="inferred from homology"/>
<evidence type="ECO:0000256" key="1">
    <source>
        <dbReference type="PROSITE-ProRule" id="PRU01282"/>
    </source>
</evidence>
<reference evidence="3" key="2">
    <citation type="submission" date="2020-08" db="EMBL/GenBank/DDBJ databases">
        <title>The Agave Microbiome: Exploring the role of microbial communities in plant adaptations to desert environments.</title>
        <authorList>
            <person name="Partida-Martinez L.P."/>
        </authorList>
    </citation>
    <scope>NUCLEOTIDE SEQUENCE [LARGE SCALE GENOMIC DNA]</scope>
    <source>
        <strain evidence="3">AT2.8</strain>
    </source>
</reference>
<dbReference type="PROSITE" id="PS51353">
    <property type="entry name" value="ARSC"/>
    <property type="match status" value="1"/>
</dbReference>
<dbReference type="PROSITE" id="PS51354">
    <property type="entry name" value="GLUTAREDOXIN_2"/>
    <property type="match status" value="1"/>
</dbReference>
<evidence type="ECO:0000313" key="2">
    <source>
        <dbReference type="EMBL" id="NYE03749.1"/>
    </source>
</evidence>
<dbReference type="AlphaFoldDB" id="A0A852T7F5"/>
<gene>
    <name evidence="2" type="ORF">F4694_000468</name>
</gene>
<dbReference type="EC" id="1.20.4.1" evidence="2"/>
<keyword evidence="2" id="KW-0560">Oxidoreductase</keyword>
<sequence>MSLTFYWYPKCGTCRNAKKWLDDHHLSYNAIHIVETPPTRAELQDIYEKSNLELKKFFNTSGQKYRELGIKDKISTASEDELLDLLASDGMLIKRPLVTDGVKVTVGFKEEEYEKMWL</sequence>
<dbReference type="NCBIfam" id="TIGR01617">
    <property type="entry name" value="arsC_related"/>
    <property type="match status" value="1"/>
</dbReference>
<dbReference type="InterPro" id="IPR006504">
    <property type="entry name" value="Tscrpt_reg_Spx/MgsR"/>
</dbReference>
<dbReference type="InterPro" id="IPR006660">
    <property type="entry name" value="Arsenate_reductase-like"/>
</dbReference>
<dbReference type="PANTHER" id="PTHR30041:SF8">
    <property type="entry name" value="PROTEIN YFFB"/>
    <property type="match status" value="1"/>
</dbReference>
<dbReference type="EMBL" id="JACCBX010000001">
    <property type="protein sequence ID" value="NYE03749.1"/>
    <property type="molecule type" value="Genomic_DNA"/>
</dbReference>
<dbReference type="PANTHER" id="PTHR30041">
    <property type="entry name" value="ARSENATE REDUCTASE"/>
    <property type="match status" value="1"/>
</dbReference>
<protein>
    <submittedName>
        <fullName evidence="2">Arsenate reductase</fullName>
        <ecNumber evidence="2">1.20.4.1</ecNumber>
    </submittedName>
</protein>
<dbReference type="Gene3D" id="3.40.30.10">
    <property type="entry name" value="Glutaredoxin"/>
    <property type="match status" value="1"/>
</dbReference>